<evidence type="ECO:0000256" key="1">
    <source>
        <dbReference type="SAM" id="SignalP"/>
    </source>
</evidence>
<feature type="chain" id="PRO_5030900356" evidence="1">
    <location>
        <begin position="22"/>
        <end position="94"/>
    </location>
</feature>
<dbReference type="KEGG" id="pacs:FAZ98_29200"/>
<dbReference type="OrthoDB" id="9133496at2"/>
<dbReference type="EMBL" id="CP046916">
    <property type="protein sequence ID" value="QGZ65910.1"/>
    <property type="molecule type" value="Genomic_DNA"/>
</dbReference>
<dbReference type="AlphaFoldDB" id="A0A7Z2GQB4"/>
<gene>
    <name evidence="2" type="ORF">FAZ98_29200</name>
</gene>
<keyword evidence="3" id="KW-1185">Reference proteome</keyword>
<organism evidence="2 3">
    <name type="scientific">Paraburkholderia acidisoli</name>
    <dbReference type="NCBI Taxonomy" id="2571748"/>
    <lineage>
        <taxon>Bacteria</taxon>
        <taxon>Pseudomonadati</taxon>
        <taxon>Pseudomonadota</taxon>
        <taxon>Betaproteobacteria</taxon>
        <taxon>Burkholderiales</taxon>
        <taxon>Burkholderiaceae</taxon>
        <taxon>Paraburkholderia</taxon>
    </lineage>
</organism>
<keyword evidence="1" id="KW-0732">Signal</keyword>
<dbReference type="Proteomes" id="UP000433577">
    <property type="component" value="Chromosome 4"/>
</dbReference>
<dbReference type="InterPro" id="IPR025421">
    <property type="entry name" value="DUF4148"/>
</dbReference>
<feature type="signal peptide" evidence="1">
    <location>
        <begin position="1"/>
        <end position="21"/>
    </location>
</feature>
<dbReference type="RefSeq" id="WP_158956838.1">
    <property type="nucleotide sequence ID" value="NZ_CP046916.1"/>
</dbReference>
<name>A0A7Z2GQB4_9BURK</name>
<accession>A0A7Z2GQB4</accession>
<sequence>MKTLMLIAALAGTVVTTSAFAQTAAPATGSQGSHANDSTQVAAIDTAPTLSPGAWVPPYGQPVAQKTRAQVYHELVQAEKDGQLAYLNSTLYAH</sequence>
<dbReference type="Pfam" id="PF13663">
    <property type="entry name" value="DUF4148"/>
    <property type="match status" value="1"/>
</dbReference>
<proteinExistence type="predicted"/>
<evidence type="ECO:0000313" key="2">
    <source>
        <dbReference type="EMBL" id="QGZ65910.1"/>
    </source>
</evidence>
<evidence type="ECO:0000313" key="3">
    <source>
        <dbReference type="Proteomes" id="UP000433577"/>
    </source>
</evidence>
<reference evidence="2 3" key="1">
    <citation type="submission" date="2019-12" db="EMBL/GenBank/DDBJ databases">
        <title>Paraburkholderia acidiphila 7Q-K02 sp. nov and Paraburkholderia acidisoli DHF22 sp. nov., two strains isolated from forest soil.</title>
        <authorList>
            <person name="Gao Z."/>
            <person name="Qiu L."/>
        </authorList>
    </citation>
    <scope>NUCLEOTIDE SEQUENCE [LARGE SCALE GENOMIC DNA]</scope>
    <source>
        <strain evidence="2 3">DHF22</strain>
    </source>
</reference>
<protein>
    <submittedName>
        <fullName evidence="2">DUF4148 domain-containing protein</fullName>
    </submittedName>
</protein>